<dbReference type="SUPFAM" id="SSF47266">
    <property type="entry name" value="4-helical cytokines"/>
    <property type="match status" value="1"/>
</dbReference>
<dbReference type="PANTHER" id="PTHR10560">
    <property type="entry name" value="THROMBOPOIETIN"/>
    <property type="match status" value="1"/>
</dbReference>
<dbReference type="AlphaFoldDB" id="A0A8T2JIG4"/>
<dbReference type="GO" id="GO:0005179">
    <property type="term" value="F:hormone activity"/>
    <property type="evidence" value="ECO:0007669"/>
    <property type="project" value="UniProtKB-KW"/>
</dbReference>
<dbReference type="GO" id="GO:0008283">
    <property type="term" value="P:cell population proliferation"/>
    <property type="evidence" value="ECO:0007669"/>
    <property type="project" value="InterPro"/>
</dbReference>
<evidence type="ECO:0000313" key="7">
    <source>
        <dbReference type="EMBL" id="KAG8444969.1"/>
    </source>
</evidence>
<comment type="subcellular location">
    <subcellularLocation>
        <location evidence="1">Secreted</location>
    </subcellularLocation>
</comment>
<dbReference type="GO" id="GO:0005576">
    <property type="term" value="C:extracellular region"/>
    <property type="evidence" value="ECO:0007669"/>
    <property type="project" value="UniProtKB-SubCell"/>
</dbReference>
<evidence type="ECO:0000256" key="1">
    <source>
        <dbReference type="ARBA" id="ARBA00004613"/>
    </source>
</evidence>
<dbReference type="InterPro" id="IPR009079">
    <property type="entry name" value="4_helix_cytokine-like_core"/>
</dbReference>
<evidence type="ECO:0000256" key="2">
    <source>
        <dbReference type="ARBA" id="ARBA00005782"/>
    </source>
</evidence>
<dbReference type="EMBL" id="JAACNH010000004">
    <property type="protein sequence ID" value="KAG8444969.1"/>
    <property type="molecule type" value="Genomic_DNA"/>
</dbReference>
<protein>
    <recommendedName>
        <fullName evidence="9">Thrombopoietin</fullName>
    </recommendedName>
</protein>
<evidence type="ECO:0000256" key="3">
    <source>
        <dbReference type="ARBA" id="ARBA00022525"/>
    </source>
</evidence>
<evidence type="ECO:0000313" key="8">
    <source>
        <dbReference type="Proteomes" id="UP000812440"/>
    </source>
</evidence>
<evidence type="ECO:0008006" key="9">
    <source>
        <dbReference type="Google" id="ProtNLM"/>
    </source>
</evidence>
<proteinExistence type="inferred from homology"/>
<evidence type="ECO:0000256" key="4">
    <source>
        <dbReference type="ARBA" id="ARBA00022702"/>
    </source>
</evidence>
<dbReference type="GO" id="GO:0005125">
    <property type="term" value="F:cytokine activity"/>
    <property type="evidence" value="ECO:0007669"/>
    <property type="project" value="InterPro"/>
</dbReference>
<dbReference type="InterPro" id="IPR003978">
    <property type="entry name" value="Thrombopoietin"/>
</dbReference>
<keyword evidence="8" id="KW-1185">Reference proteome</keyword>
<evidence type="ECO:0000256" key="5">
    <source>
        <dbReference type="ARBA" id="ARBA00022729"/>
    </source>
</evidence>
<dbReference type="PANTHER" id="PTHR10560:SF0">
    <property type="entry name" value="THROMBOPOIETIN"/>
    <property type="match status" value="1"/>
</dbReference>
<keyword evidence="3" id="KW-0964">Secreted</keyword>
<keyword evidence="4" id="KW-0372">Hormone</keyword>
<dbReference type="Proteomes" id="UP000812440">
    <property type="component" value="Chromosome 5"/>
</dbReference>
<comment type="caution">
    <text evidence="7">The sequence shown here is derived from an EMBL/GenBank/DDBJ whole genome shotgun (WGS) entry which is preliminary data.</text>
</comment>
<reference evidence="7" key="1">
    <citation type="thesis" date="2020" institute="ProQuest LLC" country="789 East Eisenhower Parkway, Ann Arbor, MI, USA">
        <title>Comparative Genomics and Chromosome Evolution.</title>
        <authorList>
            <person name="Mudd A.B."/>
        </authorList>
    </citation>
    <scope>NUCLEOTIDE SEQUENCE</scope>
    <source>
        <strain evidence="7">Female2</strain>
        <tissue evidence="7">Blood</tissue>
    </source>
</reference>
<dbReference type="InterPro" id="IPR001323">
    <property type="entry name" value="EPO_TPO"/>
</dbReference>
<comment type="similarity">
    <text evidence="2">Belongs to the EPO/TPO family.</text>
</comment>
<dbReference type="Pfam" id="PF00758">
    <property type="entry name" value="EPO_TPO"/>
    <property type="match status" value="1"/>
</dbReference>
<keyword evidence="5" id="KW-0732">Signal</keyword>
<evidence type="ECO:0000256" key="6">
    <source>
        <dbReference type="ARBA" id="ARBA00023157"/>
    </source>
</evidence>
<organism evidence="7 8">
    <name type="scientific">Hymenochirus boettgeri</name>
    <name type="common">Congo dwarf clawed frog</name>
    <dbReference type="NCBI Taxonomy" id="247094"/>
    <lineage>
        <taxon>Eukaryota</taxon>
        <taxon>Metazoa</taxon>
        <taxon>Chordata</taxon>
        <taxon>Craniata</taxon>
        <taxon>Vertebrata</taxon>
        <taxon>Euteleostomi</taxon>
        <taxon>Amphibia</taxon>
        <taxon>Batrachia</taxon>
        <taxon>Anura</taxon>
        <taxon>Pipoidea</taxon>
        <taxon>Pipidae</taxon>
        <taxon>Pipinae</taxon>
        <taxon>Hymenochirus</taxon>
    </lineage>
</organism>
<sequence>MSQRIVCDRRLIHLYVNQARLLERKATQCTDRPLLLVPIFVPNVEVRLADWQNMTTLHQGSEILSHLKLLLNATKDAKTPECLTQQLLKITQSIKEISGLVNKAVQLVKTNSSIPLEASFSISDGRHISTSDSTEIFHRFLKLLLGKVSLFLHRLRDGSCR</sequence>
<dbReference type="Gene3D" id="1.20.1250.10">
    <property type="match status" value="1"/>
</dbReference>
<accession>A0A8T2JIG4</accession>
<name>A0A8T2JIG4_9PIPI</name>
<keyword evidence="6" id="KW-1015">Disulfide bond</keyword>
<dbReference type="OrthoDB" id="9892121at2759"/>
<gene>
    <name evidence="7" type="ORF">GDO86_009932</name>
</gene>